<evidence type="ECO:0000313" key="7">
    <source>
        <dbReference type="Proteomes" id="UP000695000"/>
    </source>
</evidence>
<keyword evidence="7" id="KW-1185">Reference proteome</keyword>
<evidence type="ECO:0000256" key="1">
    <source>
        <dbReference type="ARBA" id="ARBA00004496"/>
    </source>
</evidence>
<comment type="similarity">
    <text evidence="2">Belongs to the tektin family.</text>
</comment>
<protein>
    <submittedName>
        <fullName evidence="8">Uncharacterized protein LOC108568193</fullName>
    </submittedName>
</protein>
<sequence>MFLSNDHEKLVSVPNDLKPVHKNYDIYTNSDEIIKDYQLDPNLKPPVYLPQPEDYFPVKLNDQLTPIDNWATGRVEYASIAGLTGIRPVVDKHSITRFCEREWRHHNKYILQKCDNEREEAKACEWKALKSVEDIMTNCDLNQIDNTRKLKQRELEIYKWKEEFKGAISAIIEEIGLMEVQRQRLKQSMEIVLIPASIAGECLTRRTGRLDRELVRDLVEDELTKELSLTSLIKDRFEIILRDIESQQASNIASKKKMEYEWSEKKQSHEIEAHVSSLSNRSRTILFKSGTAIYQNGQSTLQSWNSFAIEVLAEAEQIRKKSVIHRGTLDAILMNVARDLRTQADRVDMAVRNRVTATQAIKHELEMEVKKVLLILIAAPIWAHGICSSVYGAKPCPFIPSPPGETPPCAKPGLTYCEYPAHYPRELVYHLIESWKFDHKSLLIDESHREIGNYFMSSDSKYGFGSYGSTQNNIQPNEAYYPDLTYRQNPQTSYTPNNNYPSNTYIPSPINYTQYQQYNVPAQEGYKYPNNYAQNSNRYNEQQYYKSVTLADLNRHPLNPFIKWHGRNEKYYKRKRRSLNKLARWSNTSTNQTETRNRKKRQGNVSGQTLCQSRSQYIMPRAALNDKGDWMYVVNLPEVNNRYTQLVKSEICTSQQCNGLCSLPNGYTSKCEQKYVQKRLVAVEPGGSNLYSDVFWFPSCCVCTITNN</sequence>
<dbReference type="GeneID" id="108568193"/>
<reference evidence="8" key="1">
    <citation type="submission" date="2025-08" db="UniProtKB">
        <authorList>
            <consortium name="RefSeq"/>
        </authorList>
    </citation>
    <scope>IDENTIFICATION</scope>
    <source>
        <tissue evidence="8">Whole Larva</tissue>
    </source>
</reference>
<evidence type="ECO:0000256" key="4">
    <source>
        <dbReference type="ARBA" id="ARBA00023054"/>
    </source>
</evidence>
<dbReference type="Gene3D" id="2.10.90.10">
    <property type="entry name" value="Cystine-knot cytokines"/>
    <property type="match status" value="1"/>
</dbReference>
<feature type="domain" description="Spaetzle" evidence="6">
    <location>
        <begin position="609"/>
        <end position="705"/>
    </location>
</feature>
<evidence type="ECO:0000256" key="5">
    <source>
        <dbReference type="SAM" id="MobiDB-lite"/>
    </source>
</evidence>
<evidence type="ECO:0000259" key="6">
    <source>
        <dbReference type="Pfam" id="PF16077"/>
    </source>
</evidence>
<dbReference type="InterPro" id="IPR048256">
    <property type="entry name" value="Tektin-like"/>
</dbReference>
<dbReference type="RefSeq" id="XP_017784624.1">
    <property type="nucleotide sequence ID" value="XM_017929135.1"/>
</dbReference>
<accession>A0ABM1NCS4</accession>
<name>A0ABM1NCS4_NICVS</name>
<evidence type="ECO:0000313" key="8">
    <source>
        <dbReference type="RefSeq" id="XP_017784624.1"/>
    </source>
</evidence>
<feature type="compositionally biased region" description="Polar residues" evidence="5">
    <location>
        <begin position="585"/>
        <end position="594"/>
    </location>
</feature>
<organism evidence="7 8">
    <name type="scientific">Nicrophorus vespilloides</name>
    <name type="common">Boreal carrion beetle</name>
    <dbReference type="NCBI Taxonomy" id="110193"/>
    <lineage>
        <taxon>Eukaryota</taxon>
        <taxon>Metazoa</taxon>
        <taxon>Ecdysozoa</taxon>
        <taxon>Arthropoda</taxon>
        <taxon>Hexapoda</taxon>
        <taxon>Insecta</taxon>
        <taxon>Pterygota</taxon>
        <taxon>Neoptera</taxon>
        <taxon>Endopterygota</taxon>
        <taxon>Coleoptera</taxon>
        <taxon>Polyphaga</taxon>
        <taxon>Staphyliniformia</taxon>
        <taxon>Silphidae</taxon>
        <taxon>Nicrophorinae</taxon>
        <taxon>Nicrophorus</taxon>
    </lineage>
</organism>
<dbReference type="InterPro" id="IPR032104">
    <property type="entry name" value="Spaetzle"/>
</dbReference>
<proteinExistence type="inferred from homology"/>
<dbReference type="Pfam" id="PF16077">
    <property type="entry name" value="Spaetzle"/>
    <property type="match status" value="1"/>
</dbReference>
<keyword evidence="3" id="KW-0963">Cytoplasm</keyword>
<dbReference type="PANTHER" id="PTHR19960:SF12">
    <property type="entry name" value="TEKTIN-4"/>
    <property type="match status" value="1"/>
</dbReference>
<dbReference type="Pfam" id="PF03148">
    <property type="entry name" value="Tektin"/>
    <property type="match status" value="1"/>
</dbReference>
<dbReference type="Proteomes" id="UP000695000">
    <property type="component" value="Unplaced"/>
</dbReference>
<dbReference type="InterPro" id="IPR000435">
    <property type="entry name" value="Tektins"/>
</dbReference>
<comment type="subcellular location">
    <subcellularLocation>
        <location evidence="1">Cytoplasm</location>
    </subcellularLocation>
</comment>
<keyword evidence="4" id="KW-0175">Coiled coil</keyword>
<dbReference type="InterPro" id="IPR029034">
    <property type="entry name" value="Cystine-knot_cytokine"/>
</dbReference>
<evidence type="ECO:0000256" key="2">
    <source>
        <dbReference type="ARBA" id="ARBA00007209"/>
    </source>
</evidence>
<gene>
    <name evidence="8" type="primary">LOC108568193</name>
</gene>
<feature type="region of interest" description="Disordered" evidence="5">
    <location>
        <begin position="582"/>
        <end position="608"/>
    </location>
</feature>
<dbReference type="PANTHER" id="PTHR19960">
    <property type="entry name" value="TEKTIN"/>
    <property type="match status" value="1"/>
</dbReference>
<evidence type="ECO:0000256" key="3">
    <source>
        <dbReference type="ARBA" id="ARBA00022490"/>
    </source>
</evidence>
<dbReference type="SUPFAM" id="SSF57501">
    <property type="entry name" value="Cystine-knot cytokines"/>
    <property type="match status" value="1"/>
</dbReference>